<geneLocation type="plasmid" evidence="2">
    <name>pM7012</name>
</geneLocation>
<evidence type="ECO:0000256" key="1">
    <source>
        <dbReference type="SAM" id="Phobius"/>
    </source>
</evidence>
<sequence length="81" mass="8796">MLAGPRPRSRSYKLQRIAFNIWAVAALIECVGVAIRDLAHKSLWYRHLSSVCMGLVVVGLLVSVCAVGLGLFDLKTKGGNQ</sequence>
<evidence type="ECO:0000313" key="2">
    <source>
        <dbReference type="EMBL" id="BAO19042.1"/>
    </source>
</evidence>
<reference evidence="2" key="2">
    <citation type="submission" date="2024-06" db="EMBL/GenBank/DDBJ databases">
        <authorList>
            <person name="Sakai Y."/>
            <person name="Fujii T."/>
        </authorList>
    </citation>
    <scope>NUCLEOTIDE SEQUENCE</scope>
    <source>
        <strain evidence="2">M701</strain>
        <plasmid evidence="2">pM7012</plasmid>
    </source>
</reference>
<organism evidence="2">
    <name type="scientific">Burkholderia sp. M701</name>
    <dbReference type="NCBI Taxonomy" id="326454"/>
    <lineage>
        <taxon>Bacteria</taxon>
        <taxon>Pseudomonadati</taxon>
        <taxon>Pseudomonadota</taxon>
        <taxon>Betaproteobacteria</taxon>
        <taxon>Burkholderiales</taxon>
        <taxon>Burkholderiaceae</taxon>
        <taxon>Burkholderia</taxon>
    </lineage>
</organism>
<keyword evidence="1" id="KW-0472">Membrane</keyword>
<feature type="transmembrane region" description="Helical" evidence="1">
    <location>
        <begin position="47"/>
        <end position="72"/>
    </location>
</feature>
<reference evidence="2" key="1">
    <citation type="journal article" date="2014" name="Microbiology">
        <title>A 2,4-dichlorophenoxyacetic acid degradation plasmid pM7012 discloses distribution of an unclassified megaplasmid group across bacterial species.</title>
        <authorList>
            <person name="Sakai Y."/>
            <person name="Ogawa N."/>
            <person name="Shimomura Y."/>
            <person name="Fujii T."/>
        </authorList>
    </citation>
    <scope>NUCLEOTIDE SEQUENCE</scope>
    <source>
        <strain evidence="2">M701</strain>
    </source>
</reference>
<keyword evidence="1" id="KW-1133">Transmembrane helix</keyword>
<dbReference type="EMBL" id="AB853026">
    <property type="protein sequence ID" value="BAO19042.1"/>
    <property type="molecule type" value="Genomic_DNA"/>
</dbReference>
<feature type="transmembrane region" description="Helical" evidence="1">
    <location>
        <begin position="17"/>
        <end position="35"/>
    </location>
</feature>
<dbReference type="AlphaFoldDB" id="V5YNR9"/>
<keyword evidence="2" id="KW-0614">Plasmid</keyword>
<name>V5YNR9_9BURK</name>
<keyword evidence="1" id="KW-0812">Transmembrane</keyword>
<protein>
    <submittedName>
        <fullName evidence="2">Uncharacterized protein</fullName>
    </submittedName>
</protein>
<accession>V5YNR9</accession>
<proteinExistence type="predicted"/>